<organism evidence="3 4">
    <name type="scientific">Nyssa sinensis</name>
    <dbReference type="NCBI Taxonomy" id="561372"/>
    <lineage>
        <taxon>Eukaryota</taxon>
        <taxon>Viridiplantae</taxon>
        <taxon>Streptophyta</taxon>
        <taxon>Embryophyta</taxon>
        <taxon>Tracheophyta</taxon>
        <taxon>Spermatophyta</taxon>
        <taxon>Magnoliopsida</taxon>
        <taxon>eudicotyledons</taxon>
        <taxon>Gunneridae</taxon>
        <taxon>Pentapetalae</taxon>
        <taxon>asterids</taxon>
        <taxon>Cornales</taxon>
        <taxon>Nyssaceae</taxon>
        <taxon>Nyssa</taxon>
    </lineage>
</organism>
<dbReference type="InterPro" id="IPR007157">
    <property type="entry name" value="PspA_VIPP1"/>
</dbReference>
<evidence type="ECO:0000256" key="2">
    <source>
        <dbReference type="SAM" id="Coils"/>
    </source>
</evidence>
<evidence type="ECO:0008006" key="5">
    <source>
        <dbReference type="Google" id="ProtNLM"/>
    </source>
</evidence>
<reference evidence="3 4" key="1">
    <citation type="submission" date="2019-09" db="EMBL/GenBank/DDBJ databases">
        <title>A chromosome-level genome assembly of the Chinese tupelo Nyssa sinensis.</title>
        <authorList>
            <person name="Yang X."/>
            <person name="Kang M."/>
            <person name="Yang Y."/>
            <person name="Xiong H."/>
            <person name="Wang M."/>
            <person name="Zhang Z."/>
            <person name="Wang Z."/>
            <person name="Wu H."/>
            <person name="Ma T."/>
            <person name="Liu J."/>
            <person name="Xi Z."/>
        </authorList>
    </citation>
    <scope>NUCLEOTIDE SEQUENCE [LARGE SCALE GENOMIC DNA]</scope>
    <source>
        <strain evidence="3">J267</strain>
        <tissue evidence="3">Leaf</tissue>
    </source>
</reference>
<sequence length="334" mass="36297">MAIKSPIITGLSLALSPASPSQASSSSNGLCTVKRPLKTSFFNGGVGALKIKWVNGPLNRSQCSTQRGGALGAQMNLFDRFARVVKSYANAVLSSFEDPEKILEQTVVEMNDDLIKMRQATAQVLASQKRLENKYKAAQQASEDWYRKAQFALGKGDEDLAREALKRRKSSADNASALKAQFDQQKSVVENLVSNTRLLESKIQEAKSKKDTLKARAQSAKTASKVNEMLGNVNTSSALAAFDKMEEKVLAMESQAEALGQLTGDDLEGKFAMLESSSVDDDLANLKKELSGSSKKGELPTGRTAVSSTNTAFPFQDAEIEKELKELRQKAKDF</sequence>
<dbReference type="OrthoDB" id="434485at2759"/>
<feature type="coiled-coil region" evidence="2">
    <location>
        <begin position="189"/>
        <end position="223"/>
    </location>
</feature>
<dbReference type="PANTHER" id="PTHR31088">
    <property type="entry name" value="MEMBRANE-ASSOCIATED PROTEIN VIPP1, CHLOROPLASTIC"/>
    <property type="match status" value="1"/>
</dbReference>
<dbReference type="Proteomes" id="UP000325577">
    <property type="component" value="Linkage Group LG21"/>
</dbReference>
<comment type="similarity">
    <text evidence="1">Belongs to the PspA/Vipp/IM30 family.</text>
</comment>
<dbReference type="EMBL" id="CM018045">
    <property type="protein sequence ID" value="KAA8527260.1"/>
    <property type="molecule type" value="Genomic_DNA"/>
</dbReference>
<proteinExistence type="inferred from homology"/>
<gene>
    <name evidence="3" type="ORF">F0562_034643</name>
</gene>
<dbReference type="Pfam" id="PF04012">
    <property type="entry name" value="PspA_IM30"/>
    <property type="match status" value="1"/>
</dbReference>
<protein>
    <recommendedName>
        <fullName evidence="5">PspA/IM30 family protein</fullName>
    </recommendedName>
</protein>
<dbReference type="AlphaFoldDB" id="A0A5J5A9R7"/>
<evidence type="ECO:0000256" key="1">
    <source>
        <dbReference type="ARBA" id="ARBA00043985"/>
    </source>
</evidence>
<keyword evidence="4" id="KW-1185">Reference proteome</keyword>
<evidence type="ECO:0000313" key="3">
    <source>
        <dbReference type="EMBL" id="KAA8527260.1"/>
    </source>
</evidence>
<evidence type="ECO:0000313" key="4">
    <source>
        <dbReference type="Proteomes" id="UP000325577"/>
    </source>
</evidence>
<accession>A0A5J5A9R7</accession>
<keyword evidence="2" id="KW-0175">Coiled coil</keyword>
<name>A0A5J5A9R7_9ASTE</name>
<dbReference type="PANTHER" id="PTHR31088:SF12">
    <property type="entry name" value="MEMBRANE-ASSOCIATED PROTEIN VIPP1, CHLOROPLASTIC"/>
    <property type="match status" value="1"/>
</dbReference>